<evidence type="ECO:0000256" key="2">
    <source>
        <dbReference type="ARBA" id="ARBA00022692"/>
    </source>
</evidence>
<organism evidence="6 7">
    <name type="scientific">Sodiomyces alkalinus (strain CBS 110278 / VKM F-3762 / F11)</name>
    <name type="common">Alkaliphilic filamentous fungus</name>
    <dbReference type="NCBI Taxonomy" id="1314773"/>
    <lineage>
        <taxon>Eukaryota</taxon>
        <taxon>Fungi</taxon>
        <taxon>Dikarya</taxon>
        <taxon>Ascomycota</taxon>
        <taxon>Pezizomycotina</taxon>
        <taxon>Sordariomycetes</taxon>
        <taxon>Hypocreomycetidae</taxon>
        <taxon>Glomerellales</taxon>
        <taxon>Plectosphaerellaceae</taxon>
        <taxon>Sodiomyces</taxon>
    </lineage>
</organism>
<comment type="subcellular location">
    <subcellularLocation>
        <location evidence="1">Membrane</location>
        <topology evidence="1">Multi-pass membrane protein</topology>
    </subcellularLocation>
</comment>
<accession>A0A3N2Q530</accession>
<dbReference type="AlphaFoldDB" id="A0A3N2Q530"/>
<dbReference type="InterPro" id="IPR036259">
    <property type="entry name" value="MFS_trans_sf"/>
</dbReference>
<dbReference type="PANTHER" id="PTHR23507">
    <property type="entry name" value="ZGC:174356"/>
    <property type="match status" value="1"/>
</dbReference>
<dbReference type="GO" id="GO:0022857">
    <property type="term" value="F:transmembrane transporter activity"/>
    <property type="evidence" value="ECO:0007669"/>
    <property type="project" value="InterPro"/>
</dbReference>
<keyword evidence="2 5" id="KW-0812">Transmembrane</keyword>
<evidence type="ECO:0000313" key="7">
    <source>
        <dbReference type="Proteomes" id="UP000272025"/>
    </source>
</evidence>
<reference evidence="6 7" key="1">
    <citation type="journal article" date="2018" name="Mol. Ecol.">
        <title>The obligate alkalophilic soda-lake fungus Sodiomyces alkalinus has shifted to a protein diet.</title>
        <authorList>
            <person name="Grum-Grzhimaylo A.A."/>
            <person name="Falkoski D.L."/>
            <person name="van den Heuvel J."/>
            <person name="Valero-Jimenez C.A."/>
            <person name="Min B."/>
            <person name="Choi I.G."/>
            <person name="Lipzen A."/>
            <person name="Daum C.G."/>
            <person name="Aanen D.K."/>
            <person name="Tsang A."/>
            <person name="Henrissat B."/>
            <person name="Bilanenko E.N."/>
            <person name="de Vries R.P."/>
            <person name="van Kan J.A.L."/>
            <person name="Grigoriev I.V."/>
            <person name="Debets A.J.M."/>
        </authorList>
    </citation>
    <scope>NUCLEOTIDE SEQUENCE [LARGE SCALE GENOMIC DNA]</scope>
    <source>
        <strain evidence="6 7">F11</strain>
    </source>
</reference>
<dbReference type="PANTHER" id="PTHR23507:SF40">
    <property type="entry name" value="TETRACYCLINE-EFFLUX TRANSPORTER"/>
    <property type="match status" value="1"/>
</dbReference>
<evidence type="ECO:0000256" key="4">
    <source>
        <dbReference type="ARBA" id="ARBA00023136"/>
    </source>
</evidence>
<protein>
    <submittedName>
        <fullName evidence="6">MFS general substrate transporter</fullName>
    </submittedName>
</protein>
<feature type="transmembrane region" description="Helical" evidence="5">
    <location>
        <begin position="340"/>
        <end position="364"/>
    </location>
</feature>
<keyword evidence="3 5" id="KW-1133">Transmembrane helix</keyword>
<feature type="transmembrane region" description="Helical" evidence="5">
    <location>
        <begin position="261"/>
        <end position="285"/>
    </location>
</feature>
<dbReference type="SUPFAM" id="SSF103473">
    <property type="entry name" value="MFS general substrate transporter"/>
    <property type="match status" value="1"/>
</dbReference>
<sequence length="554" mass="59844">MSIAKDPPTGALSVGPAGDPVEAETAQLLDSSDQDRSAEAPKNAWAGAKDFEGLRWWQMPSVKWILGPFFLFSLAFGGVLVPRLNLTLDLICRKHFADQNLVNPDFIYAPIILGADNPQCYIPEIKKTVSMFTMAMNLMIGIMSAITAPRLGQLSDRYGRTKFLALASCGGCVAEFIIILCAKYPDAIHYNWLLVASFFDGLTGSFTTGNILTYSYTSDCTPPSKRAVSIGYMQACLFTGLAFGPLLASYFVAFTGSLLSIFYVTLGCHIFFVLFVGFVVPESLIKKRQLRARERHAREVAAASASGSWLSSVRRVNVLAPLKALYPTGSGTSMPLRTNLLALAVIEMILFGSAMSAATVILLYCESDYTWGWGTVESSRFISILSLVRVVVLLALLPAINYFFRTRPAARRARKTGSTGIVEANEGADGLDCWLLRLALLSDIVGSLGYLFSRTATLFVISGMVTALGGLGSATIQAAVTKHVPPDRVGQVLGAIGVLHCLSRILGPIAFNSLYAATVGKFDQAIFVLLAALFGVAFLASLMIKPHGEYRHFS</sequence>
<keyword evidence="7" id="KW-1185">Reference proteome</keyword>
<dbReference type="GeneID" id="39583917"/>
<dbReference type="EMBL" id="ML119051">
    <property type="protein sequence ID" value="ROT41807.1"/>
    <property type="molecule type" value="Genomic_DNA"/>
</dbReference>
<feature type="transmembrane region" description="Helical" evidence="5">
    <location>
        <begin position="235"/>
        <end position="255"/>
    </location>
</feature>
<feature type="transmembrane region" description="Helical" evidence="5">
    <location>
        <begin position="191"/>
        <end position="214"/>
    </location>
</feature>
<evidence type="ECO:0000313" key="6">
    <source>
        <dbReference type="EMBL" id="ROT41807.1"/>
    </source>
</evidence>
<feature type="transmembrane region" description="Helical" evidence="5">
    <location>
        <begin position="525"/>
        <end position="544"/>
    </location>
</feature>
<keyword evidence="4 5" id="KW-0472">Membrane</keyword>
<feature type="transmembrane region" description="Helical" evidence="5">
    <location>
        <begin position="492"/>
        <end position="513"/>
    </location>
</feature>
<feature type="transmembrane region" description="Helical" evidence="5">
    <location>
        <begin position="458"/>
        <end position="480"/>
    </location>
</feature>
<dbReference type="OrthoDB" id="3026777at2759"/>
<dbReference type="GO" id="GO:0016020">
    <property type="term" value="C:membrane"/>
    <property type="evidence" value="ECO:0007669"/>
    <property type="project" value="UniProtKB-SubCell"/>
</dbReference>
<evidence type="ECO:0000256" key="1">
    <source>
        <dbReference type="ARBA" id="ARBA00004141"/>
    </source>
</evidence>
<gene>
    <name evidence="6" type="ORF">SODALDRAFT_522</name>
</gene>
<evidence type="ECO:0000256" key="3">
    <source>
        <dbReference type="ARBA" id="ARBA00022989"/>
    </source>
</evidence>
<dbReference type="Proteomes" id="UP000272025">
    <property type="component" value="Unassembled WGS sequence"/>
</dbReference>
<feature type="transmembrane region" description="Helical" evidence="5">
    <location>
        <begin position="163"/>
        <end position="185"/>
    </location>
</feature>
<dbReference type="RefSeq" id="XP_028469613.1">
    <property type="nucleotide sequence ID" value="XM_028615440.1"/>
</dbReference>
<dbReference type="Pfam" id="PF07690">
    <property type="entry name" value="MFS_1"/>
    <property type="match status" value="1"/>
</dbReference>
<feature type="transmembrane region" description="Helical" evidence="5">
    <location>
        <begin position="64"/>
        <end position="81"/>
    </location>
</feature>
<evidence type="ECO:0000256" key="5">
    <source>
        <dbReference type="SAM" id="Phobius"/>
    </source>
</evidence>
<feature type="transmembrane region" description="Helical" evidence="5">
    <location>
        <begin position="384"/>
        <end position="404"/>
    </location>
</feature>
<name>A0A3N2Q530_SODAK</name>
<dbReference type="Gene3D" id="1.20.1250.20">
    <property type="entry name" value="MFS general substrate transporter like domains"/>
    <property type="match status" value="1"/>
</dbReference>
<dbReference type="InterPro" id="IPR011701">
    <property type="entry name" value="MFS"/>
</dbReference>
<proteinExistence type="predicted"/>